<accession>A0A8J2MYB2</accession>
<protein>
    <submittedName>
        <fullName evidence="2">Chemosensory protein 15.3769</fullName>
    </submittedName>
</protein>
<dbReference type="SUPFAM" id="SSF100910">
    <property type="entry name" value="Chemosensory protein Csp2"/>
    <property type="match status" value="1"/>
</dbReference>
<gene>
    <name evidence="2" type="ORF">HICCMSTLAB_LOCUS12687</name>
</gene>
<dbReference type="PROSITE" id="PS51257">
    <property type="entry name" value="PROKAR_LIPOPROTEIN"/>
    <property type="match status" value="1"/>
</dbReference>
<comment type="caution">
    <text evidence="2">The sequence shown here is derived from an EMBL/GenBank/DDBJ whole genome shotgun (WGS) entry which is preliminary data.</text>
</comment>
<dbReference type="AlphaFoldDB" id="A0A8J2MYB2"/>
<dbReference type="Proteomes" id="UP000786811">
    <property type="component" value="Unassembled WGS sequence"/>
</dbReference>
<evidence type="ECO:0000313" key="3">
    <source>
        <dbReference type="Proteomes" id="UP000786811"/>
    </source>
</evidence>
<organism evidence="2 3">
    <name type="scientific">Cotesia congregata</name>
    <name type="common">Parasitoid wasp</name>
    <name type="synonym">Apanteles congregatus</name>
    <dbReference type="NCBI Taxonomy" id="51543"/>
    <lineage>
        <taxon>Eukaryota</taxon>
        <taxon>Metazoa</taxon>
        <taxon>Ecdysozoa</taxon>
        <taxon>Arthropoda</taxon>
        <taxon>Hexapoda</taxon>
        <taxon>Insecta</taxon>
        <taxon>Pterygota</taxon>
        <taxon>Neoptera</taxon>
        <taxon>Endopterygota</taxon>
        <taxon>Hymenoptera</taxon>
        <taxon>Apocrita</taxon>
        <taxon>Ichneumonoidea</taxon>
        <taxon>Braconidae</taxon>
        <taxon>Microgastrinae</taxon>
        <taxon>Cotesia</taxon>
    </lineage>
</organism>
<sequence>MKTQIICLCVLGVIALVSCAQHVPFSKLQEITPEQITLVESQMPCVLQTPGASCSKIGLRAKDVLPEFLKTKKCSTCTPEEKEKIDQIFTILHTTELKKYLIPLQNLYGNNQTYDHNSN</sequence>
<keyword evidence="1" id="KW-0732">Signal</keyword>
<dbReference type="InterPro" id="IPR005055">
    <property type="entry name" value="A10/PebIII"/>
</dbReference>
<evidence type="ECO:0000313" key="2">
    <source>
        <dbReference type="EMBL" id="CAG5107314.1"/>
    </source>
</evidence>
<feature type="chain" id="PRO_5035195807" evidence="1">
    <location>
        <begin position="21"/>
        <end position="119"/>
    </location>
</feature>
<dbReference type="OrthoDB" id="6355718at2759"/>
<keyword evidence="3" id="KW-1185">Reference proteome</keyword>
<evidence type="ECO:0000256" key="1">
    <source>
        <dbReference type="SAM" id="SignalP"/>
    </source>
</evidence>
<dbReference type="EMBL" id="CAJNRD030001124">
    <property type="protein sequence ID" value="CAG5107314.1"/>
    <property type="molecule type" value="Genomic_DNA"/>
</dbReference>
<feature type="signal peptide" evidence="1">
    <location>
        <begin position="1"/>
        <end position="20"/>
    </location>
</feature>
<dbReference type="Gene3D" id="1.10.2080.10">
    <property type="entry name" value="Insect odorant-binding protein A10/Ejaculatory bulb-specific protein 3"/>
    <property type="match status" value="1"/>
</dbReference>
<name>A0A8J2MYB2_COTCN</name>
<dbReference type="InterPro" id="IPR036682">
    <property type="entry name" value="OS_D_A10/PebIII_sf"/>
</dbReference>
<reference evidence="2" key="1">
    <citation type="submission" date="2021-04" db="EMBL/GenBank/DDBJ databases">
        <authorList>
            <person name="Chebbi M.A.C M."/>
        </authorList>
    </citation>
    <scope>NUCLEOTIDE SEQUENCE</scope>
</reference>
<proteinExistence type="predicted"/>
<dbReference type="Pfam" id="PF03392">
    <property type="entry name" value="OS-D"/>
    <property type="match status" value="1"/>
</dbReference>